<accession>G7WPR3</accession>
<dbReference type="STRING" id="1110509.Mhar_2069"/>
<proteinExistence type="predicted"/>
<dbReference type="HOGENOM" id="CLU_295903_0_0_2"/>
<gene>
    <name evidence="1" type="ordered locus">Mhar_2069</name>
</gene>
<organism evidence="1 2">
    <name type="scientific">Methanothrix harundinacea (strain 6Ac)</name>
    <name type="common">Methanosaeta harundinacea</name>
    <dbReference type="NCBI Taxonomy" id="1110509"/>
    <lineage>
        <taxon>Archaea</taxon>
        <taxon>Methanobacteriati</taxon>
        <taxon>Methanobacteriota</taxon>
        <taxon>Stenosarchaea group</taxon>
        <taxon>Methanomicrobia</taxon>
        <taxon>Methanotrichales</taxon>
        <taxon>Methanotrichaceae</taxon>
        <taxon>Methanothrix</taxon>
    </lineage>
</organism>
<reference evidence="1 2" key="1">
    <citation type="journal article" date="2012" name="PLoS ONE">
        <title>The genome characteristics and predicted function of methyl-group oxidation pathway in the obligate aceticlastic methanogens, Methanosaeta spp.</title>
        <authorList>
            <person name="Zhu J."/>
            <person name="Zheng H."/>
            <person name="Ai G."/>
            <person name="Zhang G."/>
            <person name="Liu D."/>
            <person name="Liu X."/>
            <person name="Dong X."/>
        </authorList>
    </citation>
    <scope>NUCLEOTIDE SEQUENCE [LARGE SCALE GENOMIC DNA]</scope>
    <source>
        <strain evidence="1 2">6Ac</strain>
    </source>
</reference>
<dbReference type="GeneID" id="12511242"/>
<dbReference type="RefSeq" id="WP_014587601.1">
    <property type="nucleotide sequence ID" value="NC_017527.1"/>
</dbReference>
<dbReference type="Proteomes" id="UP000005877">
    <property type="component" value="Chromosome"/>
</dbReference>
<protein>
    <submittedName>
        <fullName evidence="1">Uncharacterized protein</fullName>
    </submittedName>
</protein>
<sequence>MISITCLLIFQGAYAIDMHFSASDGSGDRVSIWDSYNVDDDVKVWGKSSAGFGEGLKIDDIRGLAGPGSIYAVQGYAGSGGYVGMSYIYAEDASQTLARGSAHLTPDALGVVQDVSIKDAEMSAVVSTADRCGRGAMQHAFVGDGSLKSTQTISVNGGIATSQDTQMVGYLPTAFGTAGYMDVNMGPGTLNLQGEGAAVAVSSLDVAGPATVDCKLATGTGNSAWAYGDIRYAESDLGAVGAAAGAGKIDLEADWTGGLPGLFIDGYGEAAAAGIGAIGLDNEIKGTLEARTGDAGTSASGRGIEASNREGIVAAAAAAGNLGVGVDLQNGIIGGGAEAAGVGILAEGRKNEITSETLAAGTGFYGTGAYGGGIEASNRVGTVVAAAAAGGLGGIVDLQNGFIGGGAEAAGVGVMAEGRRNWIASDVLAAGTGWDGTGAYGGGIEAQNREGAIGAAAAAGGLGAGIDLQNGFIAGWAEAAGVGVMAEGRRNWIASDVLAAGTGWYGTGAYGGGIEAQNREGAVGAGAAAGGLGADIDLQNGFIAGWAEAAGVGVLAEGYRNRISSGTLAAGTGWYGTGAIGQDIEASNKEGGVAAAAAAGGLGASFDLQSGFIAGGAEAAGVGVLAEGRRNEISSGTLAAGTGWYGTGAIGQDIEASNKEGGVAAAAAAGGLGAIVDLQSGFIAGGAEAAGVGVVADGKKNEISSGILAAGTGFFGTGALGAEIEASNKEGYVVAAAAAGGVEGAFDFNSGNGIVEAEGAIFGAGAEGGENEIGVGLVAARVGNSADVIAIDVNARSIEGAAGTGVAAGNAELQLTGGTPTSLVAEGSAVGAGGIGATADASADLLMAESGDSTSASGENLRLTVIEGDGIIGAISGTYDSSGPDRVASVEGDVTAGSAMIWGDFSADTSSSASASAENVGAVGTNIYLGSYADDGTAYSEVYSTLGAGGLNFGEMEAYAGDSTQAKLKYKVVGNYQIVAVASSSNPPDFDTDSDGGWAMTIKDVSGEAWTDNTGAHADVI</sequence>
<name>G7WPR3_METH6</name>
<evidence type="ECO:0000313" key="2">
    <source>
        <dbReference type="Proteomes" id="UP000005877"/>
    </source>
</evidence>
<dbReference type="KEGG" id="mhi:Mhar_2069"/>
<dbReference type="AlphaFoldDB" id="G7WPR3"/>
<dbReference type="PATRIC" id="fig|1110509.7.peg.2299"/>
<keyword evidence="2" id="KW-1185">Reference proteome</keyword>
<dbReference type="EMBL" id="CP003117">
    <property type="protein sequence ID" value="AET65425.1"/>
    <property type="molecule type" value="Genomic_DNA"/>
</dbReference>
<evidence type="ECO:0000313" key="1">
    <source>
        <dbReference type="EMBL" id="AET65425.1"/>
    </source>
</evidence>